<keyword evidence="2" id="KW-0472">Membrane</keyword>
<sequence length="201" mass="23635">MSAVRKKRPEASRDPNGVDRQDKVSGKTRREESVLEHDLDAREKVKSLHKRLMWSRAVRDEAYGGFLAARDRLRALYRQIDIEKDRVQLERRGFSRRNLRVKKQRSALRDMCMSLNISDDDMVWLDAESSDYKHETDSVTEESSEDETITRETLKKPIANRKIHVWICVVRNIMIFYLPLSGLTLLARFQGNLIPLFKYHC</sequence>
<evidence type="ECO:0000256" key="1">
    <source>
        <dbReference type="SAM" id="MobiDB-lite"/>
    </source>
</evidence>
<protein>
    <submittedName>
        <fullName evidence="3">Uncharacterized protein</fullName>
    </submittedName>
</protein>
<organism evidence="3 4">
    <name type="scientific">Schizopora paradoxa</name>
    <dbReference type="NCBI Taxonomy" id="27342"/>
    <lineage>
        <taxon>Eukaryota</taxon>
        <taxon>Fungi</taxon>
        <taxon>Dikarya</taxon>
        <taxon>Basidiomycota</taxon>
        <taxon>Agaricomycotina</taxon>
        <taxon>Agaricomycetes</taxon>
        <taxon>Hymenochaetales</taxon>
        <taxon>Schizoporaceae</taxon>
        <taxon>Schizopora</taxon>
    </lineage>
</organism>
<dbReference type="Proteomes" id="UP000053477">
    <property type="component" value="Unassembled WGS sequence"/>
</dbReference>
<proteinExistence type="predicted"/>
<evidence type="ECO:0000313" key="4">
    <source>
        <dbReference type="Proteomes" id="UP000053477"/>
    </source>
</evidence>
<accession>A0A0H2QY85</accession>
<keyword evidence="4" id="KW-1185">Reference proteome</keyword>
<evidence type="ECO:0000313" key="3">
    <source>
        <dbReference type="EMBL" id="KLO04535.1"/>
    </source>
</evidence>
<feature type="compositionally biased region" description="Basic and acidic residues" evidence="1">
    <location>
        <begin position="9"/>
        <end position="35"/>
    </location>
</feature>
<reference evidence="3 4" key="1">
    <citation type="submission" date="2015-04" db="EMBL/GenBank/DDBJ databases">
        <title>Complete genome sequence of Schizopora paradoxa KUC8140, a cosmopolitan wood degrader in East Asia.</title>
        <authorList>
            <consortium name="DOE Joint Genome Institute"/>
            <person name="Min B."/>
            <person name="Park H."/>
            <person name="Jang Y."/>
            <person name="Kim J.-J."/>
            <person name="Kim K.H."/>
            <person name="Pangilinan J."/>
            <person name="Lipzen A."/>
            <person name="Riley R."/>
            <person name="Grigoriev I.V."/>
            <person name="Spatafora J.W."/>
            <person name="Choi I.-G."/>
        </authorList>
    </citation>
    <scope>NUCLEOTIDE SEQUENCE [LARGE SCALE GENOMIC DNA]</scope>
    <source>
        <strain evidence="3 4">KUC8140</strain>
    </source>
</reference>
<evidence type="ECO:0000256" key="2">
    <source>
        <dbReference type="SAM" id="Phobius"/>
    </source>
</evidence>
<dbReference type="InParanoid" id="A0A0H2QY85"/>
<keyword evidence="2" id="KW-1133">Transmembrane helix</keyword>
<dbReference type="AlphaFoldDB" id="A0A0H2QY85"/>
<dbReference type="EMBL" id="KQ086508">
    <property type="protein sequence ID" value="KLO04535.1"/>
    <property type="molecule type" value="Genomic_DNA"/>
</dbReference>
<keyword evidence="2" id="KW-0812">Transmembrane</keyword>
<name>A0A0H2QY85_9AGAM</name>
<feature type="transmembrane region" description="Helical" evidence="2">
    <location>
        <begin position="163"/>
        <end position="187"/>
    </location>
</feature>
<gene>
    <name evidence="3" type="ORF">SCHPADRAFT_896957</name>
</gene>
<feature type="region of interest" description="Disordered" evidence="1">
    <location>
        <begin position="1"/>
        <end position="35"/>
    </location>
</feature>